<feature type="transmembrane region" description="Helical" evidence="1">
    <location>
        <begin position="165"/>
        <end position="182"/>
    </location>
</feature>
<sequence>MDSLISLWQRRVRDYWTMASRYWGIIGKNSGLMFTLYVLIILGSVYYKKTLDQLPETFPVSFILTVIFGFFVIRTPIRTFVQQADVVFLLPLESQMGRYFYKSCRYSFMLQCATLIVVFVLFSPLYLKYPMHSVASYLLTLILAFFVKAWNMDCKWYEQYSENPLVLRVIRSCLTLLFFYAVLSKQSIVLVISYVIVMGLVSYFLFHRQKAGGVLHWDRLIAMENHQMMLLLRFANLFVDVPQLKGRVKSRPWLNIFLKFRKFDKVHVFRYLYFSIFLRAEDYLGIYLRLTLVGAILSFYTDHDVFALFIILSVLYLTGLQLFGIFTRPVPQALAGMYPITKTVKVKSYCSIILICLIVQGLFLSIITTISHLRISFVLLSILITMVVSVGLSYGYYYKKLIND</sequence>
<feature type="transmembrane region" description="Helical" evidence="1">
    <location>
        <begin position="348"/>
        <end position="371"/>
    </location>
</feature>
<dbReference type="EMBL" id="WNHB01000001">
    <property type="protein sequence ID" value="MTT30486.1"/>
    <property type="molecule type" value="Genomic_DNA"/>
</dbReference>
<dbReference type="Pfam" id="PF05975">
    <property type="entry name" value="EcsB"/>
    <property type="match status" value="1"/>
</dbReference>
<dbReference type="AlphaFoldDB" id="A0A6N8CR96"/>
<dbReference type="InterPro" id="IPR010288">
    <property type="entry name" value="EcsB_ABC"/>
</dbReference>
<feature type="transmembrane region" description="Helical" evidence="1">
    <location>
        <begin position="306"/>
        <end position="327"/>
    </location>
</feature>
<keyword evidence="1" id="KW-0812">Transmembrane</keyword>
<dbReference type="PIRSF" id="PIRSF037259">
    <property type="entry name" value="EcsB_ABC"/>
    <property type="match status" value="1"/>
</dbReference>
<keyword evidence="1" id="KW-0472">Membrane</keyword>
<protein>
    <submittedName>
        <fullName evidence="2">ABC transporter permease</fullName>
    </submittedName>
</protein>
<keyword evidence="1" id="KW-1133">Transmembrane helix</keyword>
<feature type="transmembrane region" description="Helical" evidence="1">
    <location>
        <begin position="188"/>
        <end position="206"/>
    </location>
</feature>
<feature type="transmembrane region" description="Helical" evidence="1">
    <location>
        <begin position="133"/>
        <end position="153"/>
    </location>
</feature>
<reference evidence="2 3" key="1">
    <citation type="submission" date="2019-11" db="EMBL/GenBank/DDBJ databases">
        <title>Terrilactibacillus tamarindus sp. nov. BCM23-1 isolated from bark of Tamarindus indica.</title>
        <authorList>
            <person name="Kingkaew E."/>
            <person name="Tanasupawat S."/>
        </authorList>
    </citation>
    <scope>NUCLEOTIDE SEQUENCE [LARGE SCALE GENOMIC DNA]</scope>
    <source>
        <strain evidence="2 3">BCM23-1</strain>
    </source>
</reference>
<keyword evidence="3" id="KW-1185">Reference proteome</keyword>
<evidence type="ECO:0000256" key="1">
    <source>
        <dbReference type="SAM" id="Phobius"/>
    </source>
</evidence>
<feature type="transmembrane region" description="Helical" evidence="1">
    <location>
        <begin position="377"/>
        <end position="398"/>
    </location>
</feature>
<feature type="transmembrane region" description="Helical" evidence="1">
    <location>
        <begin position="106"/>
        <end position="127"/>
    </location>
</feature>
<accession>A0A6N8CR96</accession>
<comment type="caution">
    <text evidence="2">The sequence shown here is derived from an EMBL/GenBank/DDBJ whole genome shotgun (WGS) entry which is preliminary data.</text>
</comment>
<dbReference type="OrthoDB" id="2447941at2"/>
<evidence type="ECO:0000313" key="3">
    <source>
        <dbReference type="Proteomes" id="UP000440978"/>
    </source>
</evidence>
<feature type="transmembrane region" description="Helical" evidence="1">
    <location>
        <begin position="57"/>
        <end position="73"/>
    </location>
</feature>
<dbReference type="RefSeq" id="WP_155215717.1">
    <property type="nucleotide sequence ID" value="NZ_WNHB01000001.1"/>
</dbReference>
<dbReference type="Proteomes" id="UP000440978">
    <property type="component" value="Unassembled WGS sequence"/>
</dbReference>
<organism evidence="2 3">
    <name type="scientific">Terrilactibacillus tamarindi</name>
    <dbReference type="NCBI Taxonomy" id="2599694"/>
    <lineage>
        <taxon>Bacteria</taxon>
        <taxon>Bacillati</taxon>
        <taxon>Bacillota</taxon>
        <taxon>Bacilli</taxon>
        <taxon>Bacillales</taxon>
        <taxon>Bacillaceae</taxon>
        <taxon>Terrilactibacillus</taxon>
    </lineage>
</organism>
<feature type="transmembrane region" description="Helical" evidence="1">
    <location>
        <begin position="21"/>
        <end position="45"/>
    </location>
</feature>
<name>A0A6N8CR96_9BACI</name>
<dbReference type="GO" id="GO:0016020">
    <property type="term" value="C:membrane"/>
    <property type="evidence" value="ECO:0007669"/>
    <property type="project" value="InterPro"/>
</dbReference>
<gene>
    <name evidence="2" type="ORF">GMB86_00465</name>
</gene>
<proteinExistence type="predicted"/>
<evidence type="ECO:0000313" key="2">
    <source>
        <dbReference type="EMBL" id="MTT30486.1"/>
    </source>
</evidence>